<dbReference type="FunFam" id="3.10.20.770:FF:000004">
    <property type="entry name" value="Phosphatidylinositol 4-phosphate 3-kinase C2 domain-containing subunit beta isoform A"/>
    <property type="match status" value="1"/>
</dbReference>
<reference evidence="5" key="1">
    <citation type="submission" date="2025-08" db="UniProtKB">
        <authorList>
            <consortium name="Ensembl"/>
        </authorList>
    </citation>
    <scope>IDENTIFICATION</scope>
</reference>
<dbReference type="AlphaFoldDB" id="A0A3P9DCB7"/>
<feature type="domain" description="C2 PI3K-type" evidence="4">
    <location>
        <begin position="571"/>
        <end position="643"/>
    </location>
</feature>
<dbReference type="InterPro" id="IPR029071">
    <property type="entry name" value="Ubiquitin-like_domsf"/>
</dbReference>
<dbReference type="InterPro" id="IPR002420">
    <property type="entry name" value="PI3K-type_C2_dom"/>
</dbReference>
<protein>
    <submittedName>
        <fullName evidence="5">Phosphatidylinositol-4-phosphate 3-kinase, catalytic subunit type 2 beta</fullName>
    </submittedName>
</protein>
<dbReference type="InterPro" id="IPR000341">
    <property type="entry name" value="PI3K_Ras-bd_dom"/>
</dbReference>
<dbReference type="PROSITE" id="PS51546">
    <property type="entry name" value="PI3K_RBD"/>
    <property type="match status" value="1"/>
</dbReference>
<proteinExistence type="inferred from homology"/>
<feature type="compositionally biased region" description="Polar residues" evidence="2">
    <location>
        <begin position="91"/>
        <end position="101"/>
    </location>
</feature>
<accession>A0A3P9DCB7</accession>
<dbReference type="Gene3D" id="3.10.20.770">
    <property type="match status" value="1"/>
</dbReference>
<dbReference type="InterPro" id="IPR035892">
    <property type="entry name" value="C2_domain_sf"/>
</dbReference>
<dbReference type="SMART" id="SM00144">
    <property type="entry name" value="PI3K_rbd"/>
    <property type="match status" value="1"/>
</dbReference>
<feature type="region of interest" description="Disordered" evidence="2">
    <location>
        <begin position="203"/>
        <end position="253"/>
    </location>
</feature>
<dbReference type="FunFam" id="3.10.20.90:FF:000105">
    <property type="entry name" value="phosphatidylinositol 4-phosphate 3-kinase C2 domain-containing subunit beta"/>
    <property type="match status" value="1"/>
</dbReference>
<feature type="region of interest" description="Disordered" evidence="2">
    <location>
        <begin position="44"/>
        <end position="115"/>
    </location>
</feature>
<dbReference type="SUPFAM" id="SSF54236">
    <property type="entry name" value="Ubiquitin-like"/>
    <property type="match status" value="1"/>
</dbReference>
<dbReference type="Proteomes" id="UP000265160">
    <property type="component" value="Unplaced"/>
</dbReference>
<dbReference type="STRING" id="106582.ENSMZEP00005032183"/>
<evidence type="ECO:0000256" key="2">
    <source>
        <dbReference type="SAM" id="MobiDB-lite"/>
    </source>
</evidence>
<dbReference type="Pfam" id="PF00794">
    <property type="entry name" value="PI3K_rbd"/>
    <property type="match status" value="1"/>
</dbReference>
<evidence type="ECO:0000313" key="5">
    <source>
        <dbReference type="Ensembl" id="ENSMZEP00005032183.1"/>
    </source>
</evidence>
<name>A0A3P9DCB7_9CICH</name>
<keyword evidence="6" id="KW-1185">Reference proteome</keyword>
<organism evidence="5 6">
    <name type="scientific">Maylandia zebra</name>
    <name type="common">zebra mbuna</name>
    <dbReference type="NCBI Taxonomy" id="106582"/>
    <lineage>
        <taxon>Eukaryota</taxon>
        <taxon>Metazoa</taxon>
        <taxon>Chordata</taxon>
        <taxon>Craniata</taxon>
        <taxon>Vertebrata</taxon>
        <taxon>Euteleostomi</taxon>
        <taxon>Actinopterygii</taxon>
        <taxon>Neopterygii</taxon>
        <taxon>Teleostei</taxon>
        <taxon>Neoteleostei</taxon>
        <taxon>Acanthomorphata</taxon>
        <taxon>Ovalentaria</taxon>
        <taxon>Cichlomorphae</taxon>
        <taxon>Cichliformes</taxon>
        <taxon>Cichlidae</taxon>
        <taxon>African cichlids</taxon>
        <taxon>Pseudocrenilabrinae</taxon>
        <taxon>Haplochromini</taxon>
        <taxon>Maylandia</taxon>
        <taxon>Maylandia zebra complex</taxon>
    </lineage>
</organism>
<feature type="compositionally biased region" description="Low complexity" evidence="2">
    <location>
        <begin position="76"/>
        <end position="90"/>
    </location>
</feature>
<evidence type="ECO:0000256" key="1">
    <source>
        <dbReference type="PROSITE-ProRule" id="PRU00880"/>
    </source>
</evidence>
<evidence type="ECO:0000313" key="6">
    <source>
        <dbReference type="Proteomes" id="UP000265160"/>
    </source>
</evidence>
<dbReference type="Gene3D" id="2.60.40.150">
    <property type="entry name" value="C2 domain"/>
    <property type="match status" value="1"/>
</dbReference>
<feature type="domain" description="PI3K-RBD" evidence="3">
    <location>
        <begin position="319"/>
        <end position="407"/>
    </location>
</feature>
<evidence type="ECO:0000259" key="3">
    <source>
        <dbReference type="PROSITE" id="PS51546"/>
    </source>
</evidence>
<dbReference type="Ensembl" id="ENSMZET00005033224.1">
    <property type="protein sequence ID" value="ENSMZEP00005032183.1"/>
    <property type="gene ID" value="ENSMZEG00005023973.1"/>
</dbReference>
<comment type="similarity">
    <text evidence="1">Belongs to the PI3/PI4-kinase family.</text>
</comment>
<feature type="compositionally biased region" description="Polar residues" evidence="2">
    <location>
        <begin position="49"/>
        <end position="63"/>
    </location>
</feature>
<dbReference type="PROSITE" id="PS51547">
    <property type="entry name" value="C2_PI3K"/>
    <property type="match status" value="1"/>
</dbReference>
<dbReference type="GeneTree" id="ENSGT00940000158263"/>
<sequence>MSAAQTQKESSEAGWGCLEALGLSQKEIVLAEALQMEYDALSKLRQDKSGTGPSQTGSKTPNPSIERHQSTPSPPGGNLLMGLSGSESSLNQAGGSQSPQSAPARALPPQGGYVKESPYILDSSEVCKFRDASVPSLGDSPGSSSGFLNPIPPLAVSENPFLPPRPSTVPRDVNLFMPNVDRPKVTSGDLNYDTINDSLSRLNDSWQGRRANGDQSGKPVARSKTLPPQVPPRTYVAVPKSNKNQRPVSADPVSPSEVVMNGFGYELFQVSEERDEEVAAFCHTLDVLRSAYPCCDRSKNAGFVWSPSVGHEELHQGLGVSVKVTVISEHFREPLTFTCDSSSTVDLLIYQTLCYAQDDLDHVNVDDYLLKVCGHDEFLHNAQTLGGLEFVQQCLKFDWDVRLCLVKRSSISIELARTVHKDDDETASTMNHSILLQERPIKQTVTREALTLLLDTFHNEAESFLLSEVELPLHVERLVQSVKALCSSLAAVETPDVTSALNQLPACPCRLQPKVLKVNVCFSEAQKKVVEKLTAAILDLVELYCSTFNANFHTTPQSHCCTAPIQEAGLITNVLSFNIYAAHRIPITWAASYECFFLSCSLTHGGAELCAPQHTSKQSVSKYLFHLVVWDQRYVPDPYLSEP</sequence>
<evidence type="ECO:0000259" key="4">
    <source>
        <dbReference type="PROSITE" id="PS51547"/>
    </source>
</evidence>
<reference evidence="5" key="2">
    <citation type="submission" date="2025-09" db="UniProtKB">
        <authorList>
            <consortium name="Ensembl"/>
        </authorList>
    </citation>
    <scope>IDENTIFICATION</scope>
</reference>